<reference evidence="3 4" key="1">
    <citation type="journal article" date="2012" name="Genome Biol. Evol.">
        <title>Genome Sequence of the Mesophilic Thermotogales Bacterium Mesotoga prima MesG1.Ag.4.2 Reveals the Largest Thermotogales Genome To Date.</title>
        <authorList>
            <person name="Zhaxybayeva O."/>
            <person name="Swithers K.S."/>
            <person name="Foght J."/>
            <person name="Green A.G."/>
            <person name="Bruce D."/>
            <person name="Detter C."/>
            <person name="Han S."/>
            <person name="Teshima H."/>
            <person name="Han J."/>
            <person name="Woyke T."/>
            <person name="Pitluck S."/>
            <person name="Nolan M."/>
            <person name="Ivanova N."/>
            <person name="Pati A."/>
            <person name="Land M.L."/>
            <person name="Dlutek M."/>
            <person name="Doolittle W.F."/>
            <person name="Noll K.M."/>
            <person name="Nesbo C.L."/>
        </authorList>
    </citation>
    <scope>NUCLEOTIDE SEQUENCE [LARGE SCALE GENOMIC DNA]</scope>
    <source>
        <strain evidence="4">mesG1.Ag.4.2</strain>
    </source>
</reference>
<keyword evidence="2" id="KW-0560">Oxidoreductase</keyword>
<dbReference type="InterPro" id="IPR003767">
    <property type="entry name" value="Malate/L-lactate_DH-like"/>
</dbReference>
<comment type="similarity">
    <text evidence="1">Belongs to the LDH2/MDH2 oxidoreductase family.</text>
</comment>
<dbReference type="eggNOG" id="COG2055">
    <property type="taxonomic scope" value="Bacteria"/>
</dbReference>
<dbReference type="InterPro" id="IPR043144">
    <property type="entry name" value="Mal/L-sulf/L-lact_DH-like_ah"/>
</dbReference>
<evidence type="ECO:0000313" key="4">
    <source>
        <dbReference type="Proteomes" id="UP000002881"/>
    </source>
</evidence>
<dbReference type="RefSeq" id="WP_014731971.1">
    <property type="nucleotide sequence ID" value="NC_017934.1"/>
</dbReference>
<name>I2F8M3_9BACT</name>
<proteinExistence type="inferred from homology"/>
<dbReference type="AlphaFoldDB" id="I2F8M3"/>
<organism evidence="3 4">
    <name type="scientific">Mesotoga prima MesG1.Ag.4.2</name>
    <dbReference type="NCBI Taxonomy" id="660470"/>
    <lineage>
        <taxon>Bacteria</taxon>
        <taxon>Thermotogati</taxon>
        <taxon>Thermotogota</taxon>
        <taxon>Thermotogae</taxon>
        <taxon>Kosmotogales</taxon>
        <taxon>Kosmotogaceae</taxon>
        <taxon>Mesotoga</taxon>
    </lineage>
</organism>
<dbReference type="HOGENOM" id="CLU_040452_3_0_0"/>
<dbReference type="PANTHER" id="PTHR11091">
    <property type="entry name" value="OXIDOREDUCTASE-RELATED"/>
    <property type="match status" value="1"/>
</dbReference>
<accession>I2F8M3</accession>
<evidence type="ECO:0000256" key="2">
    <source>
        <dbReference type="ARBA" id="ARBA00023002"/>
    </source>
</evidence>
<dbReference type="EMBL" id="CP003532">
    <property type="protein sequence ID" value="AFK08276.1"/>
    <property type="molecule type" value="Genomic_DNA"/>
</dbReference>
<gene>
    <name evidence="3" type="ORF">Theba_2677</name>
</gene>
<dbReference type="Gene3D" id="1.10.1530.10">
    <property type="match status" value="1"/>
</dbReference>
<dbReference type="Gene3D" id="3.30.1370.60">
    <property type="entry name" value="Hypothetical oxidoreductase yiak, domain 2"/>
    <property type="match status" value="1"/>
</dbReference>
<dbReference type="PANTHER" id="PTHR11091:SF0">
    <property type="entry name" value="MALATE DEHYDROGENASE"/>
    <property type="match status" value="1"/>
</dbReference>
<evidence type="ECO:0000313" key="3">
    <source>
        <dbReference type="EMBL" id="AFK08276.1"/>
    </source>
</evidence>
<dbReference type="InterPro" id="IPR043143">
    <property type="entry name" value="Mal/L-sulf/L-lact_DH-like_NADP"/>
</dbReference>
<dbReference type="GeneID" id="87108376"/>
<dbReference type="STRING" id="660470.Theba_2677"/>
<dbReference type="InterPro" id="IPR036111">
    <property type="entry name" value="Mal/L-sulfo/L-lacto_DH-like_sf"/>
</dbReference>
<sequence>MGKPVAYENLRRLCEEILLSENFGIEAAHEIVDVLLEADLRGIPSHGVARLGRYIKERDSGNILLDSKPSIVHDTPVSATVDGNGGPGQCVSNYAMDLAIRKGKESMIGLVSVRNSNHYGISAYYSEKALSKKMIGIAMTNSYPLVVPTFGKEAVLGTNPFSVAIPGLKKNFILDMATSVVTRGKLEVYDRLGRDIPNGWAVDETGRNTTSPRRVLNNFNSRNPGGILPLGGSEEDFGGHKGYGMALLVDLLSAGLSLGRWSAETYSGSQAGVSHFFGCFSLELFGDRSSLIEHLEHIVDGVVSSKKADGHNKIYYHGEKEAMARERAVTSGIDLDQKTRDSLVSLAKKHSLSIPVELLD</sequence>
<dbReference type="Pfam" id="PF02615">
    <property type="entry name" value="Ldh_2"/>
    <property type="match status" value="1"/>
</dbReference>
<protein>
    <submittedName>
        <fullName evidence="3">Malate/lactate dehydrogenase</fullName>
    </submittedName>
</protein>
<dbReference type="SUPFAM" id="SSF89733">
    <property type="entry name" value="L-sulfolactate dehydrogenase-like"/>
    <property type="match status" value="1"/>
</dbReference>
<dbReference type="KEGG" id="mpg:Theba_2677"/>
<keyword evidence="4" id="KW-1185">Reference proteome</keyword>
<evidence type="ECO:0000256" key="1">
    <source>
        <dbReference type="ARBA" id="ARBA00006056"/>
    </source>
</evidence>
<dbReference type="Proteomes" id="UP000002881">
    <property type="component" value="Chromosome"/>
</dbReference>
<dbReference type="GO" id="GO:0016491">
    <property type="term" value="F:oxidoreductase activity"/>
    <property type="evidence" value="ECO:0007669"/>
    <property type="project" value="UniProtKB-KW"/>
</dbReference>